<evidence type="ECO:0000256" key="1">
    <source>
        <dbReference type="SAM" id="SignalP"/>
    </source>
</evidence>
<reference evidence="2" key="1">
    <citation type="submission" date="2020-10" db="EMBL/GenBank/DDBJ databases">
        <authorList>
            <person name="Kusch S."/>
        </authorList>
    </citation>
    <scope>NUCLEOTIDE SEQUENCE</scope>
    <source>
        <strain evidence="2">SwB9</strain>
    </source>
</reference>
<protein>
    <submittedName>
        <fullName evidence="2">0eb373c0-6ff0-40bc-9845-ebef9188b53b</fullName>
    </submittedName>
</protein>
<organism evidence="2 3">
    <name type="scientific">Sclerotinia trifoliorum</name>
    <dbReference type="NCBI Taxonomy" id="28548"/>
    <lineage>
        <taxon>Eukaryota</taxon>
        <taxon>Fungi</taxon>
        <taxon>Dikarya</taxon>
        <taxon>Ascomycota</taxon>
        <taxon>Pezizomycotina</taxon>
        <taxon>Leotiomycetes</taxon>
        <taxon>Helotiales</taxon>
        <taxon>Sclerotiniaceae</taxon>
        <taxon>Sclerotinia</taxon>
    </lineage>
</organism>
<sequence length="183" mass="20023">MHPKSLLIFFFLAVCHSAVSKFQGGNFDTKNNDAAHAIVATFKTILTTRNTKTADHGLEMTLSLEEAAATTTTTNFRTSSNLVQSKKRRNTLYSGPLVGITSSAVSTEFANLVIPNFTTFSLPVSTISANLYGCYGRYASIHRCFFWDMSATASISTPTLIPYEQLLIWFLVRGCIAECGLSV</sequence>
<name>A0A8H2VZG9_9HELO</name>
<dbReference type="Proteomes" id="UP000624404">
    <property type="component" value="Unassembled WGS sequence"/>
</dbReference>
<keyword evidence="1" id="KW-0732">Signal</keyword>
<accession>A0A8H2VZG9</accession>
<gene>
    <name evidence="2" type="ORF">SCLTRI_LOCUS7450</name>
</gene>
<feature type="signal peptide" evidence="1">
    <location>
        <begin position="1"/>
        <end position="17"/>
    </location>
</feature>
<dbReference type="OrthoDB" id="3559522at2759"/>
<evidence type="ECO:0000313" key="2">
    <source>
        <dbReference type="EMBL" id="CAD6447658.1"/>
    </source>
</evidence>
<feature type="chain" id="PRO_5034929657" evidence="1">
    <location>
        <begin position="18"/>
        <end position="183"/>
    </location>
</feature>
<evidence type="ECO:0000313" key="3">
    <source>
        <dbReference type="Proteomes" id="UP000624404"/>
    </source>
</evidence>
<dbReference type="EMBL" id="CAJHIA010000030">
    <property type="protein sequence ID" value="CAD6447658.1"/>
    <property type="molecule type" value="Genomic_DNA"/>
</dbReference>
<comment type="caution">
    <text evidence="2">The sequence shown here is derived from an EMBL/GenBank/DDBJ whole genome shotgun (WGS) entry which is preliminary data.</text>
</comment>
<keyword evidence="3" id="KW-1185">Reference proteome</keyword>
<proteinExistence type="predicted"/>
<dbReference type="AlphaFoldDB" id="A0A8H2VZG9"/>